<accession>A0A146G8J4</accession>
<dbReference type="OrthoDB" id="9813426at2"/>
<keyword evidence="6 7" id="KW-0472">Membrane</keyword>
<dbReference type="RefSeq" id="WP_075078746.1">
    <property type="nucleotide sequence ID" value="NZ_BDCO01000002.1"/>
</dbReference>
<dbReference type="FunCoup" id="A0A146G8J4">
    <property type="interactions" value="168"/>
</dbReference>
<feature type="transmembrane region" description="Helical" evidence="7">
    <location>
        <begin position="154"/>
        <end position="176"/>
    </location>
</feature>
<keyword evidence="4 7" id="KW-0812">Transmembrane</keyword>
<reference evidence="10" key="1">
    <citation type="journal article" date="2017" name="Genome Announc.">
        <title>Draft Genome Sequence of Terrimicrobium sacchariphilum NM-5T, a Facultative Anaerobic Soil Bacterium of the Class Spartobacteria.</title>
        <authorList>
            <person name="Qiu Y.L."/>
            <person name="Tourlousse D.M."/>
            <person name="Matsuura N."/>
            <person name="Ohashi A."/>
            <person name="Sekiguchi Y."/>
        </authorList>
    </citation>
    <scope>NUCLEOTIDE SEQUENCE [LARGE SCALE GENOMIC DNA]</scope>
    <source>
        <strain evidence="10">NM-5</strain>
    </source>
</reference>
<dbReference type="InParanoid" id="A0A146G8J4"/>
<evidence type="ECO:0000313" key="10">
    <source>
        <dbReference type="Proteomes" id="UP000076023"/>
    </source>
</evidence>
<comment type="caution">
    <text evidence="9">The sequence shown here is derived from an EMBL/GenBank/DDBJ whole genome shotgun (WGS) entry which is preliminary data.</text>
</comment>
<keyword evidence="3 7" id="KW-1003">Cell membrane</keyword>
<dbReference type="Proteomes" id="UP000076023">
    <property type="component" value="Unassembled WGS sequence"/>
</dbReference>
<evidence type="ECO:0000256" key="2">
    <source>
        <dbReference type="ARBA" id="ARBA00010792"/>
    </source>
</evidence>
<name>A0A146G8J4_TERSA</name>
<proteinExistence type="inferred from homology"/>
<evidence type="ECO:0000256" key="7">
    <source>
        <dbReference type="RuleBase" id="RU367016"/>
    </source>
</evidence>
<dbReference type="STRING" id="690879.TSACC_21359"/>
<organism evidence="9 10">
    <name type="scientific">Terrimicrobium sacchariphilum</name>
    <dbReference type="NCBI Taxonomy" id="690879"/>
    <lineage>
        <taxon>Bacteria</taxon>
        <taxon>Pseudomonadati</taxon>
        <taxon>Verrucomicrobiota</taxon>
        <taxon>Terrimicrobiia</taxon>
        <taxon>Terrimicrobiales</taxon>
        <taxon>Terrimicrobiaceae</taxon>
        <taxon>Terrimicrobium</taxon>
    </lineage>
</organism>
<evidence type="ECO:0000259" key="8">
    <source>
        <dbReference type="Pfam" id="PF09335"/>
    </source>
</evidence>
<evidence type="ECO:0000256" key="3">
    <source>
        <dbReference type="ARBA" id="ARBA00022475"/>
    </source>
</evidence>
<evidence type="ECO:0000256" key="1">
    <source>
        <dbReference type="ARBA" id="ARBA00004651"/>
    </source>
</evidence>
<evidence type="ECO:0000256" key="5">
    <source>
        <dbReference type="ARBA" id="ARBA00022989"/>
    </source>
</evidence>
<dbReference type="PANTHER" id="PTHR30353:SF0">
    <property type="entry name" value="TRANSMEMBRANE PROTEIN"/>
    <property type="match status" value="1"/>
</dbReference>
<protein>
    <submittedName>
        <fullName evidence="9">Membrane-associated protein</fullName>
    </submittedName>
</protein>
<feature type="transmembrane region" description="Helical" evidence="7">
    <location>
        <begin position="55"/>
        <end position="82"/>
    </location>
</feature>
<dbReference type="Pfam" id="PF09335">
    <property type="entry name" value="VTT_dom"/>
    <property type="match status" value="1"/>
</dbReference>
<dbReference type="EMBL" id="BDCO01000002">
    <property type="protein sequence ID" value="GAT32956.1"/>
    <property type="molecule type" value="Genomic_DNA"/>
</dbReference>
<comment type="similarity">
    <text evidence="2 7">Belongs to the DedA family.</text>
</comment>
<dbReference type="GO" id="GO:0005886">
    <property type="term" value="C:plasma membrane"/>
    <property type="evidence" value="ECO:0007669"/>
    <property type="project" value="UniProtKB-SubCell"/>
</dbReference>
<dbReference type="AlphaFoldDB" id="A0A146G8J4"/>
<gene>
    <name evidence="9" type="ORF">TSACC_21359</name>
</gene>
<evidence type="ECO:0000256" key="4">
    <source>
        <dbReference type="ARBA" id="ARBA00022692"/>
    </source>
</evidence>
<feature type="transmembrane region" description="Helical" evidence="7">
    <location>
        <begin position="27"/>
        <end position="49"/>
    </location>
</feature>
<dbReference type="PANTHER" id="PTHR30353">
    <property type="entry name" value="INNER MEMBRANE PROTEIN DEDA-RELATED"/>
    <property type="match status" value="1"/>
</dbReference>
<evidence type="ECO:0000313" key="9">
    <source>
        <dbReference type="EMBL" id="GAT32956.1"/>
    </source>
</evidence>
<feature type="transmembrane region" description="Helical" evidence="7">
    <location>
        <begin position="188"/>
        <end position="210"/>
    </location>
</feature>
<keyword evidence="10" id="KW-1185">Reference proteome</keyword>
<dbReference type="InterPro" id="IPR032818">
    <property type="entry name" value="DedA-like"/>
</dbReference>
<dbReference type="NCBIfam" id="NF008102">
    <property type="entry name" value="PRK10847.1"/>
    <property type="match status" value="1"/>
</dbReference>
<evidence type="ECO:0000256" key="6">
    <source>
        <dbReference type="ARBA" id="ARBA00023136"/>
    </source>
</evidence>
<feature type="domain" description="VTT" evidence="8">
    <location>
        <begin position="49"/>
        <end position="174"/>
    </location>
</feature>
<sequence>MEILKQFIEFLLHAENHLKWVIENYGVWIYVLLFLIIFCETGLVVTPFLPGDSLLFAVGALAAQKLIAMEVVLPLLLIAAILGDSVNYGIGKWFGPRVFHFEKSRFFNPEHLHKAHAFYQKYGGRAIILARFVPIVRTFAPFVAGVGTMEYRKFFSYNVIGAILWVGLFLGGGYFFGLHPIVQKNMKLVILGIIVVSVLPIAWEFFAAWLEKRKAAKGVK</sequence>
<comment type="subcellular location">
    <subcellularLocation>
        <location evidence="1 7">Cell membrane</location>
        <topology evidence="1 7">Multi-pass membrane protein</topology>
    </subcellularLocation>
</comment>
<keyword evidence="5 7" id="KW-1133">Transmembrane helix</keyword>
<dbReference type="InterPro" id="IPR032816">
    <property type="entry name" value="VTT_dom"/>
</dbReference>
<dbReference type="InterPro" id="IPR058127">
    <property type="entry name" value="DedA"/>
</dbReference>